<evidence type="ECO:0000313" key="2">
    <source>
        <dbReference type="EMBL" id="SFP50829.1"/>
    </source>
</evidence>
<evidence type="ECO:0000313" key="3">
    <source>
        <dbReference type="Proteomes" id="UP000242243"/>
    </source>
</evidence>
<organism evidence="2 3">
    <name type="scientific">Halolactibacillus halophilus</name>
    <dbReference type="NCBI Taxonomy" id="306540"/>
    <lineage>
        <taxon>Bacteria</taxon>
        <taxon>Bacillati</taxon>
        <taxon>Bacillota</taxon>
        <taxon>Bacilli</taxon>
        <taxon>Bacillales</taxon>
        <taxon>Bacillaceae</taxon>
        <taxon>Halolactibacillus</taxon>
    </lineage>
</organism>
<dbReference type="EMBL" id="FOXC01000025">
    <property type="protein sequence ID" value="SFP50829.1"/>
    <property type="molecule type" value="Genomic_DNA"/>
</dbReference>
<evidence type="ECO:0000313" key="4">
    <source>
        <dbReference type="Proteomes" id="UP000321547"/>
    </source>
</evidence>
<dbReference type="Proteomes" id="UP000242243">
    <property type="component" value="Unassembled WGS sequence"/>
</dbReference>
<dbReference type="AlphaFoldDB" id="A0A1I5QX37"/>
<accession>A0A1I5QX37</accession>
<dbReference type="STRING" id="306540.SAMN05421839_12528"/>
<dbReference type="RefSeq" id="WP_089832599.1">
    <property type="nucleotide sequence ID" value="NZ_BJWI01000021.1"/>
</dbReference>
<protein>
    <submittedName>
        <fullName evidence="2">Uncharacterized protein</fullName>
    </submittedName>
</protein>
<dbReference type="OrthoDB" id="2972367at2"/>
<reference evidence="2 3" key="1">
    <citation type="submission" date="2016-10" db="EMBL/GenBank/DDBJ databases">
        <authorList>
            <person name="de Groot N.N."/>
        </authorList>
    </citation>
    <scope>NUCLEOTIDE SEQUENCE [LARGE SCALE GENOMIC DNA]</scope>
    <source>
        <strain evidence="2 3">DSM 17073</strain>
    </source>
</reference>
<dbReference type="Proteomes" id="UP000321547">
    <property type="component" value="Unassembled WGS sequence"/>
</dbReference>
<gene>
    <name evidence="1" type="ORF">HHA03_15410</name>
    <name evidence="2" type="ORF">SAMN05421839_12528</name>
</gene>
<keyword evidence="4" id="KW-1185">Reference proteome</keyword>
<reference evidence="1 4" key="2">
    <citation type="submission" date="2019-07" db="EMBL/GenBank/DDBJ databases">
        <title>Whole genome shotgun sequence of Halolactibacillus halophilus NBRC 100868.</title>
        <authorList>
            <person name="Hosoyama A."/>
            <person name="Uohara A."/>
            <person name="Ohji S."/>
            <person name="Ichikawa N."/>
        </authorList>
    </citation>
    <scope>NUCLEOTIDE SEQUENCE [LARGE SCALE GENOMIC DNA]</scope>
    <source>
        <strain evidence="1 4">NBRC 100868</strain>
    </source>
</reference>
<sequence length="111" mass="13198">MTIPVLVFESKREKGRYLANGIDCADTSHIDGDVNDLELAMMIWRLDHQVPTKRDLQENIDLSREHKKRMHELYGDQAIVNFDMDLWLELYDPVVRHLDIDTFKNAREWDQ</sequence>
<dbReference type="EMBL" id="BJWI01000021">
    <property type="protein sequence ID" value="GEM02009.1"/>
    <property type="molecule type" value="Genomic_DNA"/>
</dbReference>
<evidence type="ECO:0000313" key="1">
    <source>
        <dbReference type="EMBL" id="GEM02009.1"/>
    </source>
</evidence>
<name>A0A1I5QX37_9BACI</name>
<proteinExistence type="predicted"/>